<dbReference type="SUPFAM" id="SSF57262">
    <property type="entry name" value="Leech antihemostatic proteins"/>
    <property type="match status" value="4"/>
</dbReference>
<dbReference type="CDD" id="cd00109">
    <property type="entry name" value="Kunitz-type"/>
    <property type="match status" value="8"/>
</dbReference>
<evidence type="ECO:0000256" key="3">
    <source>
        <dbReference type="ARBA" id="ARBA00022525"/>
    </source>
</evidence>
<dbReference type="SMART" id="SM00211">
    <property type="entry name" value="TY"/>
    <property type="match status" value="3"/>
</dbReference>
<dbReference type="PROSITE" id="PS00280">
    <property type="entry name" value="BPTI_KUNITZ_1"/>
    <property type="match status" value="5"/>
</dbReference>
<keyword evidence="6 7" id="KW-1015">Disulfide bond</keyword>
<evidence type="ECO:0000259" key="9">
    <source>
        <dbReference type="PROSITE" id="PS51162"/>
    </source>
</evidence>
<dbReference type="PANTHER" id="PTHR47247:SF1">
    <property type="entry name" value="KUNITZ-TYPE PROTEASE INHIBITOR 2"/>
    <property type="match status" value="1"/>
</dbReference>
<feature type="domain" description="BPTI/Kunitz inhibitor" evidence="8">
    <location>
        <begin position="981"/>
        <end position="1031"/>
    </location>
</feature>
<dbReference type="SMART" id="SM00274">
    <property type="entry name" value="FOLN"/>
    <property type="match status" value="5"/>
</dbReference>
<dbReference type="InterPro" id="IPR036857">
    <property type="entry name" value="Thyroglobulin_1_sf"/>
</dbReference>
<protein>
    <submittedName>
        <fullName evidence="12">Uncharacterized protein</fullName>
    </submittedName>
</protein>
<dbReference type="SUPFAM" id="SSF57610">
    <property type="entry name" value="Thyroglobulin type-1 domain"/>
    <property type="match status" value="3"/>
</dbReference>
<feature type="disulfide bond" evidence="7">
    <location>
        <begin position="150"/>
        <end position="157"/>
    </location>
</feature>
<dbReference type="SMART" id="SM00131">
    <property type="entry name" value="KU"/>
    <property type="match status" value="8"/>
</dbReference>
<dbReference type="Gene3D" id="4.10.800.10">
    <property type="entry name" value="Thyroglobulin type-1"/>
    <property type="match status" value="3"/>
</dbReference>
<evidence type="ECO:0000313" key="12">
    <source>
        <dbReference type="EMBL" id="KAK2181081.1"/>
    </source>
</evidence>
<dbReference type="InterPro" id="IPR011061">
    <property type="entry name" value="Hirudin/antistatin"/>
</dbReference>
<feature type="domain" description="Thyroglobulin type-1" evidence="9">
    <location>
        <begin position="59"/>
        <end position="117"/>
    </location>
</feature>
<comment type="similarity">
    <text evidence="2">Belongs to the protease inhibitor I15 (antistasin) family.</text>
</comment>
<feature type="domain" description="BPTI/Kunitz inhibitor" evidence="8">
    <location>
        <begin position="1091"/>
        <end position="1141"/>
    </location>
</feature>
<evidence type="ECO:0000256" key="1">
    <source>
        <dbReference type="ARBA" id="ARBA00004613"/>
    </source>
</evidence>
<dbReference type="EMBL" id="JAODUO010000412">
    <property type="protein sequence ID" value="KAK2181081.1"/>
    <property type="molecule type" value="Genomic_DNA"/>
</dbReference>
<feature type="domain" description="BPTI/Kunitz inhibitor" evidence="8">
    <location>
        <begin position="527"/>
        <end position="577"/>
    </location>
</feature>
<feature type="disulfide bond" evidence="7">
    <location>
        <begin position="91"/>
        <end position="98"/>
    </location>
</feature>
<feature type="domain" description="Antistasin-like" evidence="10">
    <location>
        <begin position="897"/>
        <end position="922"/>
    </location>
</feature>
<feature type="domain" description="Antistasin-like" evidence="10">
    <location>
        <begin position="1141"/>
        <end position="1171"/>
    </location>
</feature>
<dbReference type="CDD" id="cd00191">
    <property type="entry name" value="TY"/>
    <property type="match status" value="3"/>
</dbReference>
<keyword evidence="4" id="KW-0646">Protease inhibitor</keyword>
<dbReference type="InterPro" id="IPR036880">
    <property type="entry name" value="Kunitz_BPTI_sf"/>
</dbReference>
<dbReference type="PANTHER" id="PTHR47247">
    <property type="entry name" value="KUNITZ-TYPE PROTEASE INHIBITOR 2"/>
    <property type="match status" value="1"/>
</dbReference>
<dbReference type="Gene3D" id="2.10.22.10">
    <property type="entry name" value="Antistasin, domain 1"/>
    <property type="match status" value="2"/>
</dbReference>
<dbReference type="GO" id="GO:0004867">
    <property type="term" value="F:serine-type endopeptidase inhibitor activity"/>
    <property type="evidence" value="ECO:0007669"/>
    <property type="project" value="UniProtKB-KW"/>
</dbReference>
<keyword evidence="5" id="KW-0722">Serine protease inhibitor</keyword>
<dbReference type="Pfam" id="PF02822">
    <property type="entry name" value="Antistasin"/>
    <property type="match status" value="3"/>
</dbReference>
<evidence type="ECO:0000256" key="4">
    <source>
        <dbReference type="ARBA" id="ARBA00022690"/>
    </source>
</evidence>
<organism evidence="12 13">
    <name type="scientific">Ridgeia piscesae</name>
    <name type="common">Tubeworm</name>
    <dbReference type="NCBI Taxonomy" id="27915"/>
    <lineage>
        <taxon>Eukaryota</taxon>
        <taxon>Metazoa</taxon>
        <taxon>Spiralia</taxon>
        <taxon>Lophotrochozoa</taxon>
        <taxon>Annelida</taxon>
        <taxon>Polychaeta</taxon>
        <taxon>Sedentaria</taxon>
        <taxon>Canalipalpata</taxon>
        <taxon>Sabellida</taxon>
        <taxon>Siboglinidae</taxon>
        <taxon>Ridgeia</taxon>
    </lineage>
</organism>
<dbReference type="Gene3D" id="4.10.410.10">
    <property type="entry name" value="Pancreatic trypsin inhibitor Kunitz domain"/>
    <property type="match status" value="8"/>
</dbReference>
<feature type="domain" description="Thyroglobulin type-1" evidence="9">
    <location>
        <begin position="118"/>
        <end position="181"/>
    </location>
</feature>
<keyword evidence="13" id="KW-1185">Reference proteome</keyword>
<reference evidence="12" key="1">
    <citation type="journal article" date="2023" name="Mol. Biol. Evol.">
        <title>Third-Generation Sequencing Reveals the Adaptive Role of the Epigenome in Three Deep-Sea Polychaetes.</title>
        <authorList>
            <person name="Perez M."/>
            <person name="Aroh O."/>
            <person name="Sun Y."/>
            <person name="Lan Y."/>
            <person name="Juniper S.K."/>
            <person name="Young C.R."/>
            <person name="Angers B."/>
            <person name="Qian P.Y."/>
        </authorList>
    </citation>
    <scope>NUCLEOTIDE SEQUENCE</scope>
    <source>
        <strain evidence="12">R07B-5</strain>
    </source>
</reference>
<dbReference type="GO" id="GO:0005576">
    <property type="term" value="C:extracellular region"/>
    <property type="evidence" value="ECO:0007669"/>
    <property type="project" value="UniProtKB-SubCell"/>
</dbReference>
<dbReference type="PROSITE" id="PS00484">
    <property type="entry name" value="THYROGLOBULIN_1_1"/>
    <property type="match status" value="3"/>
</dbReference>
<dbReference type="SUPFAM" id="SSF57362">
    <property type="entry name" value="BPTI-like"/>
    <property type="match status" value="8"/>
</dbReference>
<dbReference type="InterPro" id="IPR008197">
    <property type="entry name" value="WAP_dom"/>
</dbReference>
<comment type="subcellular location">
    <subcellularLocation>
        <location evidence="1">Secreted</location>
    </subcellularLocation>
</comment>
<dbReference type="InterPro" id="IPR003645">
    <property type="entry name" value="Fol_N"/>
</dbReference>
<feature type="domain" description="Antistasin-like" evidence="10">
    <location>
        <begin position="582"/>
        <end position="607"/>
    </location>
</feature>
<feature type="domain" description="Antistasin-like" evidence="10">
    <location>
        <begin position="706"/>
        <end position="731"/>
    </location>
</feature>
<name>A0AAD9L131_RIDPI</name>
<dbReference type="Proteomes" id="UP001209878">
    <property type="component" value="Unassembled WGS sequence"/>
</dbReference>
<dbReference type="Pfam" id="PF00014">
    <property type="entry name" value="Kunitz_BPTI"/>
    <property type="match status" value="8"/>
</dbReference>
<feature type="domain" description="Thyroglobulin type-1" evidence="9">
    <location>
        <begin position="1"/>
        <end position="50"/>
    </location>
</feature>
<dbReference type="InterPro" id="IPR036645">
    <property type="entry name" value="Elafin-like_sf"/>
</dbReference>
<evidence type="ECO:0000313" key="13">
    <source>
        <dbReference type="Proteomes" id="UP001209878"/>
    </source>
</evidence>
<gene>
    <name evidence="12" type="ORF">NP493_413g02087</name>
</gene>
<evidence type="ECO:0000256" key="5">
    <source>
        <dbReference type="ARBA" id="ARBA00022900"/>
    </source>
</evidence>
<dbReference type="PROSITE" id="PS51162">
    <property type="entry name" value="THYROGLOBULIN_1_2"/>
    <property type="match status" value="3"/>
</dbReference>
<dbReference type="PRINTS" id="PR00759">
    <property type="entry name" value="BASICPTASE"/>
</dbReference>
<evidence type="ECO:0000259" key="8">
    <source>
        <dbReference type="PROSITE" id="PS50279"/>
    </source>
</evidence>
<dbReference type="PROSITE" id="PS50279">
    <property type="entry name" value="BPTI_KUNITZ_2"/>
    <property type="match status" value="8"/>
</dbReference>
<dbReference type="SMART" id="SM00217">
    <property type="entry name" value="WAP"/>
    <property type="match status" value="1"/>
</dbReference>
<feature type="domain" description="WAP" evidence="11">
    <location>
        <begin position="1334"/>
        <end position="1379"/>
    </location>
</feature>
<evidence type="ECO:0000256" key="7">
    <source>
        <dbReference type="PROSITE-ProRule" id="PRU00500"/>
    </source>
</evidence>
<feature type="domain" description="Antistasin-like" evidence="10">
    <location>
        <begin position="830"/>
        <end position="855"/>
    </location>
</feature>
<evidence type="ECO:0000259" key="10">
    <source>
        <dbReference type="PROSITE" id="PS51252"/>
    </source>
</evidence>
<feature type="domain" description="BPTI/Kunitz inhibitor" evidence="8">
    <location>
        <begin position="373"/>
        <end position="421"/>
    </location>
</feature>
<dbReference type="InterPro" id="IPR002223">
    <property type="entry name" value="Kunitz_BPTI"/>
</dbReference>
<comment type="caution">
    <text evidence="12">The sequence shown here is derived from an EMBL/GenBank/DDBJ whole genome shotgun (WGS) entry which is preliminary data.</text>
</comment>
<dbReference type="SUPFAM" id="SSF57256">
    <property type="entry name" value="Elafin-like"/>
    <property type="match status" value="1"/>
</dbReference>
<feature type="domain" description="BPTI/Kunitz inhibitor" evidence="8">
    <location>
        <begin position="775"/>
        <end position="825"/>
    </location>
</feature>
<sequence>MGAYVPQCTDDGKYQKRQCHGSTGYCWCVNEDGAEVDGTRKGPSEGPVECEEGKYAKPTGPCHVALARTRPLLGAYVPQCTDDGKYQKRQCHGSTGYCWCVNEDGAEVDGTRKDAKPTGPCHVALARTRPLLGAYVPQCTDDGKYQKRQCHGSTGYCWCVNEDGAEVDGTRKGPSEGPVECEEEFYWRKRFSYCCRWRSHAYPYTAPFLGVYAGRPRVSDNPVSFLQVKHLKYKNNSTSSPSLPPVASGGCWEKSTRWYFDRETETCKHFHGCEGKDNNFDSKTACEFSCPPRGCPVVDCKLSCQFGYQLDANKCHLCRCMDDPCSVSRPKRVAFWTCIVPSSRNTLSAGGIFDDLIMVVNGQAGTRHVPSFCSLPAVAGPCRNHTMRWSHSSIGCTKFQYGGCGGNENNFRSEYDCYHTCRPVCGRGRCWLPCPFVYVKDDSGDCDTCSCVDPCSDVKCPAGQTCVARKVCNPSPCKIVTQCSRLETVIEKTDPACKESPNFGEGFAQYPRWYYSSVVRPELQSLCSLGFNAGLCSTAVQKWFYNVTSDKCQMRNFSSCRGNTNRFDDKTQCMTTCKPNACKPPACVTWCPFGLAEDENGCEICECFNPCKNVTCRENEKCLPERQACLKSPCPAVGKCFVTPSDLNRKCVLAIDVGRCSSRELKWFFNLTSSVCQAFNYTGCRGNPNRFNSKAECRQTCEPHRCEPPRCGEKCQFGSVKDVNGCDTCQCINPCKGVQCPANERCLPERRYCSKSPCPVVGRCFAKRPDLDSKCTMAQEAGICDSHELKWFFNVTSNRCEAFNYTGCRGNYNRFNSKDECRRTCEPHHCEPARCKEKCMFGSVKDINGCDTCHCINPCEDVKCAEGEHCVPEQVQCFTSPCPPIGKCYPNRPHVECKPNGCRIFCPFGRAKDDDGCDICQCINPCKVGLCGLREQKWFFNVTSNKCEAFNFTGCRSNGNNFESERACMKTSVRTDVPALCSVPADFGLCSNRTTRWYFDTEADTCVQFIYSGCRGNMNNFRSEADCVERCVPSSCPPISCDPPCVIEKDEKGCGMCSCGDPCKHLKCTGGAICDKNEGRCVMVKTVPEKCKLPPKTGRCRAYFRRWFYNVTSGACERFVYGGCQANANNFRKKEQCEEVCLPSPCPDVTKCPWCEHGLVTDDRGCTVCECSVNPCMVVDCADNTKCEVVKGNCSGPGCQTVAKCVPQNATKCPDVMCARYCEYGLERGPDGCRICRCSNPCKSVNCGSGFKCKVKLCSDSDPDCRPVGICVPWQLTTEIPTRRLVKPGLCPERAQMGAGICAEMCSFDVSLLNTTTPAQRTTVTVTTERPAFMSVKPGQCPVATGPGDCVDECSHDQMCPSTQKCCSNGCGHVCTDPGWLCPTTKDNRPCDVRNMCAAGPTCQWMPDAKCVDDHCKCRATFVSDFNQVVDCDTESTLCLRMRSRALARSKVVSDMWVPDCDESAMRTFTSMKAILWLNGIYETEVEDKEMFASVRTNETDHLSLVSKADRFERLVHAGKLRIINRGRLLPVDQRSERRFRFSFVYAEEPRTASSKEKLGRGVIIAITIPAFENPRYMSTDDLKEKL</sequence>
<accession>A0AAD9L131</accession>
<dbReference type="PROSITE" id="PS51252">
    <property type="entry name" value="ANTISTASIN"/>
    <property type="match status" value="6"/>
</dbReference>
<dbReference type="CDD" id="cd00199">
    <property type="entry name" value="WAP"/>
    <property type="match status" value="1"/>
</dbReference>
<dbReference type="InterPro" id="IPR004094">
    <property type="entry name" value="Antistasin-like"/>
</dbReference>
<evidence type="ECO:0000256" key="2">
    <source>
        <dbReference type="ARBA" id="ARBA00008768"/>
    </source>
</evidence>
<evidence type="ECO:0000259" key="11">
    <source>
        <dbReference type="PROSITE" id="PS51390"/>
    </source>
</evidence>
<keyword evidence="3" id="KW-0964">Secreted</keyword>
<proteinExistence type="inferred from homology"/>
<feature type="domain" description="BPTI/Kunitz inhibitor" evidence="8">
    <location>
        <begin position="922"/>
        <end position="972"/>
    </location>
</feature>
<dbReference type="PROSITE" id="PS51390">
    <property type="entry name" value="WAP"/>
    <property type="match status" value="1"/>
</dbReference>
<feature type="disulfide bond" evidence="7">
    <location>
        <begin position="19"/>
        <end position="26"/>
    </location>
</feature>
<evidence type="ECO:0000256" key="6">
    <source>
        <dbReference type="ARBA" id="ARBA00023157"/>
    </source>
</evidence>
<feature type="domain" description="BPTI/Kunitz inhibitor" evidence="8">
    <location>
        <begin position="651"/>
        <end position="701"/>
    </location>
</feature>
<dbReference type="FunFam" id="4.10.410.10:FF:000011">
    <property type="entry name" value="Tissue factor pathway inhibitor"/>
    <property type="match status" value="1"/>
</dbReference>
<dbReference type="Pfam" id="PF00086">
    <property type="entry name" value="Thyroglobulin_1"/>
    <property type="match status" value="3"/>
</dbReference>
<dbReference type="InterPro" id="IPR000716">
    <property type="entry name" value="Thyroglobulin_1"/>
</dbReference>
<feature type="domain" description="Antistasin-like" evidence="10">
    <location>
        <begin position="1213"/>
        <end position="1238"/>
    </location>
</feature>
<feature type="domain" description="BPTI/Kunitz inhibitor" evidence="8">
    <location>
        <begin position="242"/>
        <end position="290"/>
    </location>
</feature>
<dbReference type="InterPro" id="IPR020901">
    <property type="entry name" value="Prtase_inh_Kunz-CS"/>
</dbReference>
<comment type="caution">
    <text evidence="7">Lacks conserved residue(s) required for the propagation of feature annotation.</text>
</comment>